<evidence type="ECO:0000313" key="2">
    <source>
        <dbReference type="EMBL" id="OMI09235.1"/>
    </source>
</evidence>
<feature type="transmembrane region" description="Helical" evidence="1">
    <location>
        <begin position="122"/>
        <end position="146"/>
    </location>
</feature>
<reference evidence="2 3" key="1">
    <citation type="submission" date="2017-01" db="EMBL/GenBank/DDBJ databases">
        <title>Bacillus phylogenomics.</title>
        <authorList>
            <person name="Dunlap C."/>
        </authorList>
    </citation>
    <scope>NUCLEOTIDE SEQUENCE [LARGE SCALE GENOMIC DNA]</scope>
    <source>
        <strain evidence="2 3">NRRL B-41282</strain>
    </source>
</reference>
<evidence type="ECO:0000256" key="1">
    <source>
        <dbReference type="SAM" id="Phobius"/>
    </source>
</evidence>
<feature type="transmembrane region" description="Helical" evidence="1">
    <location>
        <begin position="48"/>
        <end position="69"/>
    </location>
</feature>
<dbReference type="OrthoDB" id="2941601at2"/>
<organism evidence="2 3">
    <name type="scientific">Bacillus swezeyi</name>
    <dbReference type="NCBI Taxonomy" id="1925020"/>
    <lineage>
        <taxon>Bacteria</taxon>
        <taxon>Bacillati</taxon>
        <taxon>Bacillota</taxon>
        <taxon>Bacilli</taxon>
        <taxon>Bacillales</taxon>
        <taxon>Bacillaceae</taxon>
        <taxon>Bacillus</taxon>
    </lineage>
</organism>
<dbReference type="AlphaFoldDB" id="A0A1R1S281"/>
<name>A0A1R1S281_9BACI</name>
<feature type="transmembrane region" description="Helical" evidence="1">
    <location>
        <begin position="81"/>
        <end position="102"/>
    </location>
</feature>
<keyword evidence="1" id="KW-0812">Transmembrane</keyword>
<keyword evidence="1" id="KW-0472">Membrane</keyword>
<proteinExistence type="predicted"/>
<sequence>MAYVSLGTFTAAFVIISLLFWSVMIGWFKFNGYGSANIHPFFELASSPVLLIASRLFIDWWSLCFLIFLGLSGALASKKRLLSLWLPLLWTSGLLALFKLNVSFNGLLPAEGMLLSIHANGASLLMIMSANEGAVLILWCILYRVIENGR</sequence>
<feature type="transmembrane region" description="Helical" evidence="1">
    <location>
        <begin position="7"/>
        <end position="28"/>
    </location>
</feature>
<accession>A0A1R1QX63</accession>
<evidence type="ECO:0000313" key="3">
    <source>
        <dbReference type="Proteomes" id="UP000187367"/>
    </source>
</evidence>
<keyword evidence="1" id="KW-1133">Transmembrane helix</keyword>
<gene>
    <name evidence="2" type="ORF">BW143_03205</name>
</gene>
<comment type="caution">
    <text evidence="2">The sequence shown here is derived from an EMBL/GenBank/DDBJ whole genome shotgun (WGS) entry which is preliminary data.</text>
</comment>
<accession>A0A1R1S281</accession>
<dbReference type="Proteomes" id="UP000187367">
    <property type="component" value="Unassembled WGS sequence"/>
</dbReference>
<dbReference type="EMBL" id="MTJL01000005">
    <property type="protein sequence ID" value="OMI09235.1"/>
    <property type="molecule type" value="Genomic_DNA"/>
</dbReference>
<keyword evidence="3" id="KW-1185">Reference proteome</keyword>
<protein>
    <submittedName>
        <fullName evidence="2">Uncharacterized protein</fullName>
    </submittedName>
</protein>